<name>A0A916JBQ6_9BACT</name>
<reference evidence="1" key="1">
    <citation type="submission" date="2021-04" db="EMBL/GenBank/DDBJ databases">
        <authorList>
            <person name="Rodrigo-Torres L."/>
            <person name="Arahal R. D."/>
            <person name="Lucena T."/>
        </authorList>
    </citation>
    <scope>NUCLEOTIDE SEQUENCE</scope>
    <source>
        <strain evidence="1">CECT 9275</strain>
    </source>
</reference>
<accession>A0A916JBQ6</accession>
<proteinExistence type="predicted"/>
<organism evidence="1 2">
    <name type="scientific">Dyadobacter helix</name>
    <dbReference type="NCBI Taxonomy" id="2822344"/>
    <lineage>
        <taxon>Bacteria</taxon>
        <taxon>Pseudomonadati</taxon>
        <taxon>Bacteroidota</taxon>
        <taxon>Cytophagia</taxon>
        <taxon>Cytophagales</taxon>
        <taxon>Spirosomataceae</taxon>
        <taxon>Dyadobacter</taxon>
    </lineage>
</organism>
<protein>
    <submittedName>
        <fullName evidence="1">Uncharacterized protein</fullName>
    </submittedName>
</protein>
<evidence type="ECO:0000313" key="2">
    <source>
        <dbReference type="Proteomes" id="UP000680038"/>
    </source>
</evidence>
<keyword evidence="2" id="KW-1185">Reference proteome</keyword>
<dbReference type="AlphaFoldDB" id="A0A916JBQ6"/>
<dbReference type="RefSeq" id="WP_215239021.1">
    <property type="nucleotide sequence ID" value="NZ_CAJRAF010000002.1"/>
</dbReference>
<dbReference type="Proteomes" id="UP000680038">
    <property type="component" value="Unassembled WGS sequence"/>
</dbReference>
<evidence type="ECO:0000313" key="1">
    <source>
        <dbReference type="EMBL" id="CAG5000077.1"/>
    </source>
</evidence>
<dbReference type="EMBL" id="CAJRAF010000002">
    <property type="protein sequence ID" value="CAG5000077.1"/>
    <property type="molecule type" value="Genomic_DNA"/>
</dbReference>
<gene>
    <name evidence="1" type="ORF">DYBT9275_02379</name>
</gene>
<comment type="caution">
    <text evidence="1">The sequence shown here is derived from an EMBL/GenBank/DDBJ whole genome shotgun (WGS) entry which is preliminary data.</text>
</comment>
<sequence>MTAGPSQLFFRISVFNQFKFDLPKPPQVDKIRGLITTIKNNGVDPDGTITEEIADLLFHGKDGYFRQNGKLGSNNGFDGLFIKPAIDFTKPIDEIDIEGIIDQ</sequence>